<dbReference type="InterPro" id="IPR013332">
    <property type="entry name" value="KPR_N"/>
</dbReference>
<dbReference type="InterPro" id="IPR050838">
    <property type="entry name" value="Ketopantoate_reductase"/>
</dbReference>
<dbReference type="Pfam" id="PF02558">
    <property type="entry name" value="ApbA"/>
    <property type="match status" value="1"/>
</dbReference>
<comment type="similarity">
    <text evidence="2 10">Belongs to the ketopantoate reductase family.</text>
</comment>
<dbReference type="OrthoDB" id="6530772at2"/>
<proteinExistence type="inferred from homology"/>
<evidence type="ECO:0000313" key="14">
    <source>
        <dbReference type="Proteomes" id="UP000198644"/>
    </source>
</evidence>
<dbReference type="SUPFAM" id="SSF51735">
    <property type="entry name" value="NAD(P)-binding Rossmann-fold domains"/>
    <property type="match status" value="1"/>
</dbReference>
<keyword evidence="14" id="KW-1185">Reference proteome</keyword>
<comment type="function">
    <text evidence="10">Catalyzes the NADPH-dependent reduction of ketopantoate into pantoic acid.</text>
</comment>
<dbReference type="PANTHER" id="PTHR43765:SF2">
    <property type="entry name" value="2-DEHYDROPANTOATE 2-REDUCTASE"/>
    <property type="match status" value="1"/>
</dbReference>
<dbReference type="EC" id="1.1.1.169" evidence="3 10"/>
<dbReference type="EMBL" id="FOYW01000001">
    <property type="protein sequence ID" value="SFR41226.1"/>
    <property type="molecule type" value="Genomic_DNA"/>
</dbReference>
<protein>
    <recommendedName>
        <fullName evidence="4 10">2-dehydropantoate 2-reductase</fullName>
        <ecNumber evidence="3 10">1.1.1.169</ecNumber>
    </recommendedName>
    <alternativeName>
        <fullName evidence="8 10">Ketopantoate reductase</fullName>
    </alternativeName>
</protein>
<gene>
    <name evidence="13" type="ORF">SAMN05216203_0061</name>
</gene>
<dbReference type="UniPathway" id="UPA00028">
    <property type="reaction ID" value="UER00004"/>
</dbReference>
<reference evidence="13 14" key="1">
    <citation type="submission" date="2016-10" db="EMBL/GenBank/DDBJ databases">
        <authorList>
            <person name="de Groot N.N."/>
        </authorList>
    </citation>
    <scope>NUCLEOTIDE SEQUENCE [LARGE SCALE GENOMIC DNA]</scope>
    <source>
        <strain evidence="13 14">CGMCC 1.9167</strain>
    </source>
</reference>
<organism evidence="13 14">
    <name type="scientific">Marinobacter daqiaonensis</name>
    <dbReference type="NCBI Taxonomy" id="650891"/>
    <lineage>
        <taxon>Bacteria</taxon>
        <taxon>Pseudomonadati</taxon>
        <taxon>Pseudomonadota</taxon>
        <taxon>Gammaproteobacteria</taxon>
        <taxon>Pseudomonadales</taxon>
        <taxon>Marinobacteraceae</taxon>
        <taxon>Marinobacter</taxon>
    </lineage>
</organism>
<dbReference type="STRING" id="650891.SAMN05216203_0061"/>
<evidence type="ECO:0000256" key="1">
    <source>
        <dbReference type="ARBA" id="ARBA00004994"/>
    </source>
</evidence>
<dbReference type="InterPro" id="IPR036291">
    <property type="entry name" value="NAD(P)-bd_dom_sf"/>
</dbReference>
<evidence type="ECO:0000256" key="7">
    <source>
        <dbReference type="ARBA" id="ARBA00023002"/>
    </source>
</evidence>
<dbReference type="NCBIfam" id="TIGR00745">
    <property type="entry name" value="apbA_panE"/>
    <property type="match status" value="1"/>
</dbReference>
<dbReference type="Pfam" id="PF08546">
    <property type="entry name" value="ApbA_C"/>
    <property type="match status" value="1"/>
</dbReference>
<dbReference type="Gene3D" id="1.10.1040.10">
    <property type="entry name" value="N-(1-d-carboxylethyl)-l-norvaline Dehydrogenase, domain 2"/>
    <property type="match status" value="1"/>
</dbReference>
<dbReference type="GO" id="GO:0005737">
    <property type="term" value="C:cytoplasm"/>
    <property type="evidence" value="ECO:0007669"/>
    <property type="project" value="TreeGrafter"/>
</dbReference>
<keyword evidence="5 10" id="KW-0566">Pantothenate biosynthesis</keyword>
<evidence type="ECO:0000313" key="13">
    <source>
        <dbReference type="EMBL" id="SFR41226.1"/>
    </source>
</evidence>
<dbReference type="RefSeq" id="WP_092008335.1">
    <property type="nucleotide sequence ID" value="NZ_FOYW01000001.1"/>
</dbReference>
<name>A0A1I6GGA8_9GAMM</name>
<dbReference type="AlphaFoldDB" id="A0A1I6GGA8"/>
<sequence length="317" mass="34571">MASLALQPSSREFAPGNGFIAILGAGSLGRLLSALLPPERTGFIRRPGKTTPPTLEYRFSSVDGDTRPVTRSWLDESRHRIGLLLVTTKAGHTLDALDAVMDRLPGECPVVLFQNGMGSQQWVAGRWPERPILAASTTEAAHRPMPEQLVHAATGYTWVGPLTPAAVPCTDRVVRELTLTGLDVRADAQISERLWEKLVINAGINPFTAILDCPNGDILDAPLFTRNIDGLCLELRALMAAEGMTAPSASTLRQRIERVAGATARNTSSMRGDILNRRPTEIDYINGYVVRRARELGLEAPVNQMLTERVKELVSHP</sequence>
<dbReference type="PANTHER" id="PTHR43765">
    <property type="entry name" value="2-DEHYDROPANTOATE 2-REDUCTASE-RELATED"/>
    <property type="match status" value="1"/>
</dbReference>
<evidence type="ECO:0000256" key="10">
    <source>
        <dbReference type="RuleBase" id="RU362068"/>
    </source>
</evidence>
<evidence type="ECO:0000256" key="2">
    <source>
        <dbReference type="ARBA" id="ARBA00007870"/>
    </source>
</evidence>
<dbReference type="Gene3D" id="3.40.50.720">
    <property type="entry name" value="NAD(P)-binding Rossmann-like Domain"/>
    <property type="match status" value="1"/>
</dbReference>
<dbReference type="SUPFAM" id="SSF48179">
    <property type="entry name" value="6-phosphogluconate dehydrogenase C-terminal domain-like"/>
    <property type="match status" value="1"/>
</dbReference>
<dbReference type="GO" id="GO:0008677">
    <property type="term" value="F:2-dehydropantoate 2-reductase activity"/>
    <property type="evidence" value="ECO:0007669"/>
    <property type="project" value="UniProtKB-EC"/>
</dbReference>
<dbReference type="InterPro" id="IPR013328">
    <property type="entry name" value="6PGD_dom2"/>
</dbReference>
<evidence type="ECO:0000256" key="9">
    <source>
        <dbReference type="ARBA" id="ARBA00048793"/>
    </source>
</evidence>
<comment type="catalytic activity">
    <reaction evidence="9 10">
        <text>(R)-pantoate + NADP(+) = 2-dehydropantoate + NADPH + H(+)</text>
        <dbReference type="Rhea" id="RHEA:16233"/>
        <dbReference type="ChEBI" id="CHEBI:11561"/>
        <dbReference type="ChEBI" id="CHEBI:15378"/>
        <dbReference type="ChEBI" id="CHEBI:15980"/>
        <dbReference type="ChEBI" id="CHEBI:57783"/>
        <dbReference type="ChEBI" id="CHEBI:58349"/>
        <dbReference type="EC" id="1.1.1.169"/>
    </reaction>
</comment>
<feature type="domain" description="Ketopantoate reductase N-terminal" evidence="11">
    <location>
        <begin position="20"/>
        <end position="162"/>
    </location>
</feature>
<evidence type="ECO:0000256" key="4">
    <source>
        <dbReference type="ARBA" id="ARBA00019465"/>
    </source>
</evidence>
<keyword evidence="7 10" id="KW-0560">Oxidoreductase</keyword>
<evidence type="ECO:0000259" key="12">
    <source>
        <dbReference type="Pfam" id="PF08546"/>
    </source>
</evidence>
<dbReference type="InterPro" id="IPR003710">
    <property type="entry name" value="ApbA"/>
</dbReference>
<evidence type="ECO:0000256" key="8">
    <source>
        <dbReference type="ARBA" id="ARBA00032024"/>
    </source>
</evidence>
<evidence type="ECO:0000256" key="5">
    <source>
        <dbReference type="ARBA" id="ARBA00022655"/>
    </source>
</evidence>
<evidence type="ECO:0000256" key="3">
    <source>
        <dbReference type="ARBA" id="ARBA00013014"/>
    </source>
</evidence>
<comment type="pathway">
    <text evidence="1 10">Cofactor biosynthesis; (R)-pantothenate biosynthesis; (R)-pantoate from 3-methyl-2-oxobutanoate: step 2/2.</text>
</comment>
<feature type="domain" description="Ketopantoate reductase C-terminal" evidence="12">
    <location>
        <begin position="190"/>
        <end position="312"/>
    </location>
</feature>
<dbReference type="Proteomes" id="UP000198644">
    <property type="component" value="Unassembled WGS sequence"/>
</dbReference>
<evidence type="ECO:0000259" key="11">
    <source>
        <dbReference type="Pfam" id="PF02558"/>
    </source>
</evidence>
<evidence type="ECO:0000256" key="6">
    <source>
        <dbReference type="ARBA" id="ARBA00022857"/>
    </source>
</evidence>
<keyword evidence="6 10" id="KW-0521">NADP</keyword>
<dbReference type="GO" id="GO:0015940">
    <property type="term" value="P:pantothenate biosynthetic process"/>
    <property type="evidence" value="ECO:0007669"/>
    <property type="project" value="UniProtKB-UniPathway"/>
</dbReference>
<dbReference type="FunFam" id="1.10.1040.10:FF:000017">
    <property type="entry name" value="2-dehydropantoate 2-reductase"/>
    <property type="match status" value="1"/>
</dbReference>
<dbReference type="GO" id="GO:0050661">
    <property type="term" value="F:NADP binding"/>
    <property type="evidence" value="ECO:0007669"/>
    <property type="project" value="TreeGrafter"/>
</dbReference>
<accession>A0A1I6GGA8</accession>
<dbReference type="InterPro" id="IPR008927">
    <property type="entry name" value="6-PGluconate_DH-like_C_sf"/>
</dbReference>
<dbReference type="InterPro" id="IPR013752">
    <property type="entry name" value="KPA_reductase"/>
</dbReference>